<evidence type="ECO:0000313" key="1">
    <source>
        <dbReference type="EMBL" id="EXI83888.1"/>
    </source>
</evidence>
<proteinExistence type="predicted"/>
<keyword evidence="2" id="KW-1185">Reference proteome</keyword>
<evidence type="ECO:0000313" key="2">
    <source>
        <dbReference type="Proteomes" id="UP000022141"/>
    </source>
</evidence>
<gene>
    <name evidence="1" type="ORF">AW11_04050</name>
</gene>
<reference evidence="1" key="1">
    <citation type="submission" date="2014-02" db="EMBL/GenBank/DDBJ databases">
        <title>Expanding our view of genomic diversity in Candidatus Accumulibacter clades.</title>
        <authorList>
            <person name="Skennerton C.T."/>
            <person name="Barr J.J."/>
            <person name="Slater F.R."/>
            <person name="Bond P.L."/>
            <person name="Tyson G.W."/>
        </authorList>
    </citation>
    <scope>NUCLEOTIDE SEQUENCE [LARGE SCALE GENOMIC DNA]</scope>
</reference>
<protein>
    <submittedName>
        <fullName evidence="1">Uncharacterized protein</fullName>
    </submittedName>
</protein>
<dbReference type="Proteomes" id="UP000022141">
    <property type="component" value="Unassembled WGS sequence"/>
</dbReference>
<accession>A0A011NMD0</accession>
<dbReference type="EMBL" id="JEMY01000078">
    <property type="protein sequence ID" value="EXI83888.1"/>
    <property type="molecule type" value="Genomic_DNA"/>
</dbReference>
<sequence>MCRGETLAVRQARILVVEYADQVDDGVLAAHQFDEGL</sequence>
<comment type="caution">
    <text evidence="1">The sequence shown here is derived from an EMBL/GenBank/DDBJ whole genome shotgun (WGS) entry which is preliminary data.</text>
</comment>
<name>A0A011NMD0_ACCRE</name>
<dbReference type="AlphaFoldDB" id="A0A011NMD0"/>
<organism evidence="1 2">
    <name type="scientific">Accumulibacter regalis</name>
    <dbReference type="NCBI Taxonomy" id="522306"/>
    <lineage>
        <taxon>Bacteria</taxon>
        <taxon>Pseudomonadati</taxon>
        <taxon>Pseudomonadota</taxon>
        <taxon>Betaproteobacteria</taxon>
        <taxon>Candidatus Accumulibacter</taxon>
    </lineage>
</organism>